<reference evidence="2" key="1">
    <citation type="journal article" date="2019" name="Int. J. Syst. Evol. Microbiol.">
        <title>The Global Catalogue of Microorganisms (GCM) 10K type strain sequencing project: providing services to taxonomists for standard genome sequencing and annotation.</title>
        <authorList>
            <consortium name="The Broad Institute Genomics Platform"/>
            <consortium name="The Broad Institute Genome Sequencing Center for Infectious Disease"/>
            <person name="Wu L."/>
            <person name="Ma J."/>
        </authorList>
    </citation>
    <scope>NUCLEOTIDE SEQUENCE [LARGE SCALE GENOMIC DNA]</scope>
    <source>
        <strain evidence="2">KCTC 42224</strain>
    </source>
</reference>
<protein>
    <submittedName>
        <fullName evidence="1">Uncharacterized protein</fullName>
    </submittedName>
</protein>
<dbReference type="EMBL" id="JBHRYE010000012">
    <property type="protein sequence ID" value="MFC3671454.1"/>
    <property type="molecule type" value="Genomic_DNA"/>
</dbReference>
<name>A0ABV7V204_9SPHN</name>
<accession>A0ABV7V204</accession>
<organism evidence="1 2">
    <name type="scientific">Novosphingobium pokkalii</name>
    <dbReference type="NCBI Taxonomy" id="1770194"/>
    <lineage>
        <taxon>Bacteria</taxon>
        <taxon>Pseudomonadati</taxon>
        <taxon>Pseudomonadota</taxon>
        <taxon>Alphaproteobacteria</taxon>
        <taxon>Sphingomonadales</taxon>
        <taxon>Sphingomonadaceae</taxon>
        <taxon>Novosphingobium</taxon>
    </lineage>
</organism>
<sequence length="49" mass="5241">MTRAALSFPQAAKARPGSAILAAHGASARIPEEVFSPLAHHQRKEIGYE</sequence>
<gene>
    <name evidence="1" type="ORF">ACFOOT_08450</name>
</gene>
<proteinExistence type="predicted"/>
<keyword evidence="2" id="KW-1185">Reference proteome</keyword>
<dbReference type="RefSeq" id="WP_191323743.1">
    <property type="nucleotide sequence ID" value="NZ_BMZP01000005.1"/>
</dbReference>
<evidence type="ECO:0000313" key="2">
    <source>
        <dbReference type="Proteomes" id="UP001595683"/>
    </source>
</evidence>
<dbReference type="Proteomes" id="UP001595683">
    <property type="component" value="Unassembled WGS sequence"/>
</dbReference>
<evidence type="ECO:0000313" key="1">
    <source>
        <dbReference type="EMBL" id="MFC3671454.1"/>
    </source>
</evidence>
<comment type="caution">
    <text evidence="1">The sequence shown here is derived from an EMBL/GenBank/DDBJ whole genome shotgun (WGS) entry which is preliminary data.</text>
</comment>